<dbReference type="InterPro" id="IPR003231">
    <property type="entry name" value="ACP"/>
</dbReference>
<dbReference type="GO" id="GO:0000036">
    <property type="term" value="F:acyl carrier activity"/>
    <property type="evidence" value="ECO:0007669"/>
    <property type="project" value="UniProtKB-UniRule"/>
</dbReference>
<keyword evidence="5 8" id="KW-0443">Lipid metabolism</keyword>
<feature type="modified residue" description="O-(pantetheine 4'-phosphoryl)serine" evidence="8">
    <location>
        <position position="37"/>
    </location>
</feature>
<dbReference type="Pfam" id="PF00550">
    <property type="entry name" value="PP-binding"/>
    <property type="match status" value="1"/>
</dbReference>
<keyword evidence="1 8" id="KW-0596">Phosphopantetheine</keyword>
<comment type="function">
    <text evidence="8 10">Carrier of the growing fatty acid chain in fatty acid biosynthesis.</text>
</comment>
<evidence type="ECO:0000256" key="1">
    <source>
        <dbReference type="ARBA" id="ARBA00022450"/>
    </source>
</evidence>
<comment type="PTM">
    <text evidence="10">4'-phosphopantetheine is transferred from CoA to a specific serine of apo-ACP by acpS.</text>
</comment>
<comment type="PTM">
    <text evidence="8">4'-phosphopantetheine is transferred from CoA to a specific serine of apo-ACP by AcpS. This modification is essential for activity because fatty acids are bound in thioester linkage to the sulfhydryl of the prosthetic group.</text>
</comment>
<accession>A0AAT9IGQ0</accession>
<keyword evidence="2 8" id="KW-0444">Lipid biosynthesis</keyword>
<dbReference type="InterPro" id="IPR009081">
    <property type="entry name" value="PP-bd_ACP"/>
</dbReference>
<comment type="similarity">
    <text evidence="8">Belongs to the acyl carrier protein (ACP) family.</text>
</comment>
<evidence type="ECO:0000256" key="7">
    <source>
        <dbReference type="ARBA" id="ARBA00024328"/>
    </source>
</evidence>
<dbReference type="NCBIfam" id="NF002150">
    <property type="entry name" value="PRK00982.1-4"/>
    <property type="match status" value="1"/>
</dbReference>
<sequence>MKDIEKEIKKIVSEQLDIKQDKLSVKSSFSKDLGADSLDIIELIMSIEEKFGVNISDEEAEKITTLQHAIEFVKNYKFSLNN</sequence>
<keyword evidence="4 8" id="KW-0276">Fatty acid metabolism</keyword>
<dbReference type="AlphaFoldDB" id="A0AAT9IGQ0"/>
<comment type="pathway">
    <text evidence="8 10">Lipid metabolism; fatty acid biosynthesis.</text>
</comment>
<dbReference type="PANTHER" id="PTHR20863">
    <property type="entry name" value="ACYL CARRIER PROTEIN"/>
    <property type="match status" value="1"/>
</dbReference>
<dbReference type="PROSITE" id="PS00012">
    <property type="entry name" value="PHOSPHOPANTETHEINE"/>
    <property type="match status" value="1"/>
</dbReference>
<keyword evidence="8" id="KW-0963">Cytoplasm</keyword>
<evidence type="ECO:0000256" key="4">
    <source>
        <dbReference type="ARBA" id="ARBA00022832"/>
    </source>
</evidence>
<dbReference type="SUPFAM" id="SSF47336">
    <property type="entry name" value="ACP-like"/>
    <property type="match status" value="1"/>
</dbReference>
<comment type="subcellular location">
    <subcellularLocation>
        <location evidence="8">Cytoplasm</location>
    </subcellularLocation>
</comment>
<dbReference type="NCBIfam" id="TIGR00517">
    <property type="entry name" value="acyl_carrier"/>
    <property type="match status" value="1"/>
</dbReference>
<comment type="pathway">
    <text evidence="7">Glycolipid biosynthesis; KDO(2)-lipid A biosynthesis.</text>
</comment>
<proteinExistence type="inferred from homology"/>
<dbReference type="InterPro" id="IPR006162">
    <property type="entry name" value="Ppantetheine_attach_site"/>
</dbReference>
<dbReference type="GO" id="GO:0005737">
    <property type="term" value="C:cytoplasm"/>
    <property type="evidence" value="ECO:0007669"/>
    <property type="project" value="UniProtKB-SubCell"/>
</dbReference>
<evidence type="ECO:0000256" key="5">
    <source>
        <dbReference type="ARBA" id="ARBA00023098"/>
    </source>
</evidence>
<evidence type="ECO:0000256" key="8">
    <source>
        <dbReference type="HAMAP-Rule" id="MF_01217"/>
    </source>
</evidence>
<dbReference type="Gene3D" id="1.10.1200.10">
    <property type="entry name" value="ACP-like"/>
    <property type="match status" value="1"/>
</dbReference>
<dbReference type="NCBIfam" id="NF002149">
    <property type="entry name" value="PRK00982.1-3"/>
    <property type="match status" value="1"/>
</dbReference>
<gene>
    <name evidence="8 12" type="primary">acpP</name>
    <name evidence="12" type="ORF">BUANCORI2928_278</name>
</gene>
<feature type="domain" description="Carrier" evidence="11">
    <location>
        <begin position="2"/>
        <end position="77"/>
    </location>
</feature>
<evidence type="ECO:0000256" key="2">
    <source>
        <dbReference type="ARBA" id="ARBA00022516"/>
    </source>
</evidence>
<dbReference type="EMBL" id="OZ060371">
    <property type="protein sequence ID" value="CAL4043244.1"/>
    <property type="molecule type" value="Genomic_DNA"/>
</dbReference>
<evidence type="ECO:0000256" key="6">
    <source>
        <dbReference type="ARBA" id="ARBA00023160"/>
    </source>
</evidence>
<organism evidence="12">
    <name type="scientific">Buchnera aphidicola</name>
    <name type="common">Anoecia corni</name>
    <dbReference type="NCBI Taxonomy" id="2994477"/>
    <lineage>
        <taxon>Bacteria</taxon>
        <taxon>Pseudomonadati</taxon>
        <taxon>Pseudomonadota</taxon>
        <taxon>Gammaproteobacteria</taxon>
        <taxon>Enterobacterales</taxon>
        <taxon>Erwiniaceae</taxon>
        <taxon>Buchnera</taxon>
    </lineage>
</organism>
<dbReference type="NCBIfam" id="NF002148">
    <property type="entry name" value="PRK00982.1-2"/>
    <property type="match status" value="1"/>
</dbReference>
<evidence type="ECO:0000259" key="11">
    <source>
        <dbReference type="PROSITE" id="PS50075"/>
    </source>
</evidence>
<dbReference type="RefSeq" id="WP_367680826.1">
    <property type="nucleotide sequence ID" value="NZ_OZ060371.1"/>
</dbReference>
<dbReference type="PANTHER" id="PTHR20863:SF76">
    <property type="entry name" value="CARRIER DOMAIN-CONTAINING PROTEIN"/>
    <property type="match status" value="1"/>
</dbReference>
<dbReference type="GO" id="GO:0000035">
    <property type="term" value="F:acyl binding"/>
    <property type="evidence" value="ECO:0007669"/>
    <property type="project" value="TreeGrafter"/>
</dbReference>
<name>A0AAT9IGQ0_9GAMM</name>
<dbReference type="HAMAP" id="MF_01217">
    <property type="entry name" value="Acyl_carrier"/>
    <property type="match status" value="1"/>
</dbReference>
<protein>
    <recommendedName>
        <fullName evidence="8 9">Acyl carrier protein</fullName>
        <shortName evidence="8">ACP</shortName>
    </recommendedName>
</protein>
<keyword evidence="3 8" id="KW-0597">Phosphoprotein</keyword>
<evidence type="ECO:0000256" key="10">
    <source>
        <dbReference type="RuleBase" id="RU003545"/>
    </source>
</evidence>
<keyword evidence="6 8" id="KW-0275">Fatty acid biosynthesis</keyword>
<evidence type="ECO:0000256" key="3">
    <source>
        <dbReference type="ARBA" id="ARBA00022553"/>
    </source>
</evidence>
<evidence type="ECO:0000256" key="9">
    <source>
        <dbReference type="NCBIfam" id="TIGR00517"/>
    </source>
</evidence>
<evidence type="ECO:0000313" key="12">
    <source>
        <dbReference type="EMBL" id="CAL4043244.1"/>
    </source>
</evidence>
<dbReference type="InterPro" id="IPR036736">
    <property type="entry name" value="ACP-like_sf"/>
</dbReference>
<dbReference type="PROSITE" id="PS50075">
    <property type="entry name" value="CARRIER"/>
    <property type="match status" value="1"/>
</dbReference>
<reference evidence="12" key="1">
    <citation type="submission" date="2024-06" db="EMBL/GenBank/DDBJ databases">
        <authorList>
            <person name="Manzano-Marin A."/>
            <person name="Manzano-Marin A."/>
            <person name="Alejandro Manzano Marin A."/>
        </authorList>
    </citation>
    <scope>NUCLEOTIDE SEQUENCE</scope>
    <source>
        <strain evidence="12">Ancorni-2928</strain>
    </source>
</reference>